<comment type="catalytic activity">
    <reaction evidence="11">
        <text>Couples ATP hydrolysis with the unwinding of duplex DNA by translocating in the 3'-5' direction.</text>
        <dbReference type="EC" id="5.6.2.4"/>
    </reaction>
</comment>
<gene>
    <name evidence="19" type="primary">addA</name>
    <name evidence="19" type="ORF">FLP30_04825</name>
</gene>
<dbReference type="InterPro" id="IPR027417">
    <property type="entry name" value="P-loop_NTPase"/>
</dbReference>
<evidence type="ECO:0000256" key="8">
    <source>
        <dbReference type="ARBA" id="ARBA00023125"/>
    </source>
</evidence>
<evidence type="ECO:0000259" key="17">
    <source>
        <dbReference type="PROSITE" id="PS51198"/>
    </source>
</evidence>
<dbReference type="InterPro" id="IPR014151">
    <property type="entry name" value="DNA_helicase_AddA"/>
</dbReference>
<dbReference type="AlphaFoldDB" id="A0A5C1YLH7"/>
<evidence type="ECO:0000256" key="6">
    <source>
        <dbReference type="ARBA" id="ARBA00022839"/>
    </source>
</evidence>
<keyword evidence="3" id="KW-0227">DNA damage</keyword>
<dbReference type="EMBL" id="CP043506">
    <property type="protein sequence ID" value="QEO17144.1"/>
    <property type="molecule type" value="Genomic_DNA"/>
</dbReference>
<sequence>MSTQHSPTPQDAIAQANSQQTVASDPVASVFVSASAGSGKTKLLIDRLLRLMLPRIDANGTLQAGSPPARILCLTFTKAAAAEMAIRLQTRLGRWVTLPDARLDTELLALDVPCTPQTRRKARALFAEVLDLPGGMRIGTIHAFCQSLLRRFPLEAAMNPHFTLLEDTDAALALRSCVEDVLGSMPQPRAATLAGQIGLEDFIALAATLRRTPRAQAVLDLADTKPHSLTALLCRVLDLPQSTVSLSDAALLEQACTAFTGEDTLRDSLRELSEKGTDTVKKTIAPLLDWLALPPDSRAAEWPTWQNGFLTRDGKPRSRGLVTAKLVQSCPDAVLAVQKEAERILAVTEQRNARQLVVLGQALLEAIAPVARLYDSRKARQGQVEYDDLVRHTLGLLEKPGAAWVLYKLDGGIDHLLLDEVQDTSPEQWQIAGDLTAEFFAGAGARDDEAPPRTVFAVGDYKQSIYGFQGADPEAFRTWRQHFRTHTAAAHLPWREPGLSVSFRSTPTVLALVDAVFAHPDAARGVVEDGEPPMHHTSARLGQGGQVELWPLAESDSAEEGDDPSPWNAAATNTTHQSPRQKLADALARYIAHALSTPPHGGQPALTPADVLVLVPRRSPFVGLLVRALKTQNIPVATLVRTGLADQLAVQDLMALCAALLLPQDDLTLACVLTSPLGGLSDDSLMALATNRPEGQPLWSTLRTRHSQRPDWTQAWTLLDTLFARVDYLPPHALLCLALGQLGGRARLLARLGPEAAEPVDELLSAALRYQDQHPPSLQGFVHWLRHSEETVRREAEAGGNAVRVMTAHGAKGLQARLVILPDTVGTPRNDERLFWATDAKTGLDVPLYVPRSALAVRQSRALAEARRARAVEEYNRLLYVALTRAADRLVVCGWKPGRTVPADSWYERCRAGFETLEAQPRDWVAADGPSTLWQGCDWPGQPLVVEEVPSHTPAKTASAPSQPEGTPPSRLPAWAGHAPDWRPTPPAAESLPARPLAPSRPDDTMLGPLPPARSPLETAAITPARAREAAFRRGNLVHALLQFLPGLPADRQETAARQWLTRPTSGLDPADANTLATSLLEVLRLPELAPLFAPQARAEQRLAGLVDGQVIVGQVDRLCILPDRVIVCDFKSGRHAPRAVVGTPVLYLRQMAAYRTLLRQLWPDRDVVCVLVWTELPRADVLPDALLDSHTPHAREPARS</sequence>
<feature type="domain" description="UvrD-like helicase C-terminal" evidence="18">
    <location>
        <begin position="517"/>
        <end position="813"/>
    </location>
</feature>
<dbReference type="Gene3D" id="3.40.50.300">
    <property type="entry name" value="P-loop containing nucleotide triphosphate hydrolases"/>
    <property type="match status" value="4"/>
</dbReference>
<dbReference type="PROSITE" id="PS51217">
    <property type="entry name" value="UVRD_HELICASE_CTER"/>
    <property type="match status" value="1"/>
</dbReference>
<evidence type="ECO:0000256" key="4">
    <source>
        <dbReference type="ARBA" id="ARBA00022801"/>
    </source>
</evidence>
<dbReference type="GO" id="GO:0043138">
    <property type="term" value="F:3'-5' DNA helicase activity"/>
    <property type="evidence" value="ECO:0007669"/>
    <property type="project" value="UniProtKB-EC"/>
</dbReference>
<reference evidence="19 20" key="1">
    <citation type="submission" date="2019-09" db="EMBL/GenBank/DDBJ databases">
        <title>Genome sequencing of strain KACC 21233.</title>
        <authorList>
            <person name="Heo J."/>
            <person name="Kim S.-J."/>
            <person name="Kim J.-S."/>
            <person name="Hong S.-B."/>
            <person name="Kwon S.-W."/>
        </authorList>
    </citation>
    <scope>NUCLEOTIDE SEQUENCE [LARGE SCALE GENOMIC DNA]</scope>
    <source>
        <strain evidence="19 20">KACC 21233</strain>
    </source>
</reference>
<evidence type="ECO:0000256" key="9">
    <source>
        <dbReference type="ARBA" id="ARBA00023204"/>
    </source>
</evidence>
<organism evidence="19 20">
    <name type="scientific">Acetobacter vaccinii</name>
    <dbReference type="NCBI Taxonomy" id="2592655"/>
    <lineage>
        <taxon>Bacteria</taxon>
        <taxon>Pseudomonadati</taxon>
        <taxon>Pseudomonadota</taxon>
        <taxon>Alphaproteobacteria</taxon>
        <taxon>Acetobacterales</taxon>
        <taxon>Acetobacteraceae</taxon>
        <taxon>Acetobacter</taxon>
    </lineage>
</organism>
<dbReference type="Pfam" id="PF12705">
    <property type="entry name" value="PDDEXK_1"/>
    <property type="match status" value="1"/>
</dbReference>
<evidence type="ECO:0000256" key="16">
    <source>
        <dbReference type="SAM" id="MobiDB-lite"/>
    </source>
</evidence>
<comment type="catalytic activity">
    <reaction evidence="14">
        <text>ATP + H2O = ADP + phosphate + H(+)</text>
        <dbReference type="Rhea" id="RHEA:13065"/>
        <dbReference type="ChEBI" id="CHEBI:15377"/>
        <dbReference type="ChEBI" id="CHEBI:15378"/>
        <dbReference type="ChEBI" id="CHEBI:30616"/>
        <dbReference type="ChEBI" id="CHEBI:43474"/>
        <dbReference type="ChEBI" id="CHEBI:456216"/>
        <dbReference type="EC" id="5.6.2.4"/>
    </reaction>
</comment>
<evidence type="ECO:0000256" key="7">
    <source>
        <dbReference type="ARBA" id="ARBA00022840"/>
    </source>
</evidence>
<evidence type="ECO:0000256" key="12">
    <source>
        <dbReference type="ARBA" id="ARBA00034808"/>
    </source>
</evidence>
<dbReference type="EC" id="5.6.2.4" evidence="12"/>
<dbReference type="SUPFAM" id="SSF52540">
    <property type="entry name" value="P-loop containing nucleoside triphosphate hydrolases"/>
    <property type="match status" value="1"/>
</dbReference>
<dbReference type="Pfam" id="PF00580">
    <property type="entry name" value="UvrD-helicase"/>
    <property type="match status" value="1"/>
</dbReference>
<feature type="binding site" evidence="15">
    <location>
        <begin position="34"/>
        <end position="41"/>
    </location>
    <ligand>
        <name>ATP</name>
        <dbReference type="ChEBI" id="CHEBI:30616"/>
    </ligand>
</feature>
<keyword evidence="1" id="KW-0540">Nuclease</keyword>
<accession>A0A5C1YLH7</accession>
<dbReference type="InterPro" id="IPR000212">
    <property type="entry name" value="DNA_helicase_UvrD/REP"/>
</dbReference>
<dbReference type="PANTHER" id="PTHR11070:SF2">
    <property type="entry name" value="ATP-DEPENDENT DNA HELICASE SRS2"/>
    <property type="match status" value="1"/>
</dbReference>
<dbReference type="InterPro" id="IPR011335">
    <property type="entry name" value="Restrct_endonuc-II-like"/>
</dbReference>
<dbReference type="OrthoDB" id="9810135at2"/>
<dbReference type="InterPro" id="IPR038726">
    <property type="entry name" value="PDDEXK_AddAB-type"/>
</dbReference>
<dbReference type="PROSITE" id="PS51198">
    <property type="entry name" value="UVRD_HELICASE_ATP_BIND"/>
    <property type="match status" value="1"/>
</dbReference>
<keyword evidence="6" id="KW-0269">Exonuclease</keyword>
<feature type="compositionally biased region" description="Polar residues" evidence="16">
    <location>
        <begin position="954"/>
        <end position="965"/>
    </location>
</feature>
<proteinExistence type="predicted"/>
<dbReference type="GO" id="GO:0005524">
    <property type="term" value="F:ATP binding"/>
    <property type="evidence" value="ECO:0007669"/>
    <property type="project" value="UniProtKB-UniRule"/>
</dbReference>
<keyword evidence="9" id="KW-0234">DNA repair</keyword>
<dbReference type="KEGG" id="acek:FLP30_04825"/>
<keyword evidence="4 15" id="KW-0378">Hydrolase</keyword>
<dbReference type="Gene3D" id="3.90.320.10">
    <property type="match status" value="1"/>
</dbReference>
<evidence type="ECO:0000256" key="5">
    <source>
        <dbReference type="ARBA" id="ARBA00022806"/>
    </source>
</evidence>
<dbReference type="GO" id="GO:0004527">
    <property type="term" value="F:exonuclease activity"/>
    <property type="evidence" value="ECO:0007669"/>
    <property type="project" value="UniProtKB-KW"/>
</dbReference>
<name>A0A5C1YLH7_9PROT</name>
<dbReference type="Proteomes" id="UP000324536">
    <property type="component" value="Chromosome"/>
</dbReference>
<keyword evidence="2 15" id="KW-0547">Nucleotide-binding</keyword>
<keyword evidence="5 15" id="KW-0347">Helicase</keyword>
<dbReference type="PANTHER" id="PTHR11070">
    <property type="entry name" value="UVRD / RECB / PCRA DNA HELICASE FAMILY MEMBER"/>
    <property type="match status" value="1"/>
</dbReference>
<evidence type="ECO:0000256" key="14">
    <source>
        <dbReference type="ARBA" id="ARBA00048988"/>
    </source>
</evidence>
<feature type="region of interest" description="Disordered" evidence="16">
    <location>
        <begin position="526"/>
        <end position="579"/>
    </location>
</feature>
<evidence type="ECO:0000256" key="3">
    <source>
        <dbReference type="ARBA" id="ARBA00022763"/>
    </source>
</evidence>
<evidence type="ECO:0000313" key="19">
    <source>
        <dbReference type="EMBL" id="QEO17144.1"/>
    </source>
</evidence>
<evidence type="ECO:0000259" key="18">
    <source>
        <dbReference type="PROSITE" id="PS51217"/>
    </source>
</evidence>
<keyword evidence="7 15" id="KW-0067">ATP-binding</keyword>
<protein>
    <recommendedName>
        <fullName evidence="12">DNA 3'-5' helicase</fullName>
        <ecNumber evidence="12">5.6.2.4</ecNumber>
    </recommendedName>
    <alternativeName>
        <fullName evidence="13">DNA 3'-5' helicase II</fullName>
    </alternativeName>
</protein>
<dbReference type="InterPro" id="IPR014016">
    <property type="entry name" value="UvrD-like_ATP-bd"/>
</dbReference>
<dbReference type="GO" id="GO:0033202">
    <property type="term" value="C:DNA helicase complex"/>
    <property type="evidence" value="ECO:0007669"/>
    <property type="project" value="TreeGrafter"/>
</dbReference>
<evidence type="ECO:0000256" key="1">
    <source>
        <dbReference type="ARBA" id="ARBA00022722"/>
    </source>
</evidence>
<dbReference type="GO" id="GO:0000725">
    <property type="term" value="P:recombinational repair"/>
    <property type="evidence" value="ECO:0007669"/>
    <property type="project" value="TreeGrafter"/>
</dbReference>
<evidence type="ECO:0000313" key="20">
    <source>
        <dbReference type="Proteomes" id="UP000324536"/>
    </source>
</evidence>
<evidence type="ECO:0000256" key="13">
    <source>
        <dbReference type="ARBA" id="ARBA00034923"/>
    </source>
</evidence>
<feature type="domain" description="UvrD-like helicase ATP-binding" evidence="17">
    <location>
        <begin position="13"/>
        <end position="506"/>
    </location>
</feature>
<keyword evidence="10" id="KW-0413">Isomerase</keyword>
<dbReference type="NCBIfam" id="TIGR02784">
    <property type="entry name" value="addA_alphas"/>
    <property type="match status" value="1"/>
</dbReference>
<dbReference type="InterPro" id="IPR014017">
    <property type="entry name" value="DNA_helicase_UvrD-like_C"/>
</dbReference>
<evidence type="ECO:0000256" key="10">
    <source>
        <dbReference type="ARBA" id="ARBA00023235"/>
    </source>
</evidence>
<dbReference type="GO" id="GO:0003677">
    <property type="term" value="F:DNA binding"/>
    <property type="evidence" value="ECO:0007669"/>
    <property type="project" value="UniProtKB-KW"/>
</dbReference>
<dbReference type="RefSeq" id="WP_149278823.1">
    <property type="nucleotide sequence ID" value="NZ_CP043506.1"/>
</dbReference>
<dbReference type="InterPro" id="IPR011604">
    <property type="entry name" value="PDDEXK-like_dom_sf"/>
</dbReference>
<feature type="compositionally biased region" description="Polar residues" evidence="16">
    <location>
        <begin position="570"/>
        <end position="579"/>
    </location>
</feature>
<evidence type="ECO:0000256" key="11">
    <source>
        <dbReference type="ARBA" id="ARBA00034617"/>
    </source>
</evidence>
<keyword evidence="20" id="KW-1185">Reference proteome</keyword>
<feature type="region of interest" description="Disordered" evidence="16">
    <location>
        <begin position="950"/>
        <end position="1016"/>
    </location>
</feature>
<dbReference type="GO" id="GO:0005829">
    <property type="term" value="C:cytosol"/>
    <property type="evidence" value="ECO:0007669"/>
    <property type="project" value="TreeGrafter"/>
</dbReference>
<evidence type="ECO:0000256" key="15">
    <source>
        <dbReference type="PROSITE-ProRule" id="PRU00560"/>
    </source>
</evidence>
<dbReference type="Pfam" id="PF13361">
    <property type="entry name" value="UvrD_C"/>
    <property type="match status" value="1"/>
</dbReference>
<evidence type="ECO:0000256" key="2">
    <source>
        <dbReference type="ARBA" id="ARBA00022741"/>
    </source>
</evidence>
<keyword evidence="8" id="KW-0238">DNA-binding</keyword>
<dbReference type="SUPFAM" id="SSF52980">
    <property type="entry name" value="Restriction endonuclease-like"/>
    <property type="match status" value="1"/>
</dbReference>